<organism evidence="3 4">
    <name type="scientific">Syphacia muris</name>
    <dbReference type="NCBI Taxonomy" id="451379"/>
    <lineage>
        <taxon>Eukaryota</taxon>
        <taxon>Metazoa</taxon>
        <taxon>Ecdysozoa</taxon>
        <taxon>Nematoda</taxon>
        <taxon>Chromadorea</taxon>
        <taxon>Rhabditida</taxon>
        <taxon>Spirurina</taxon>
        <taxon>Oxyuridomorpha</taxon>
        <taxon>Oxyuroidea</taxon>
        <taxon>Oxyuridae</taxon>
        <taxon>Syphacia</taxon>
    </lineage>
</organism>
<proteinExistence type="predicted"/>
<reference evidence="4" key="1">
    <citation type="submission" date="2017-02" db="UniProtKB">
        <authorList>
            <consortium name="WormBaseParasite"/>
        </authorList>
    </citation>
    <scope>IDENTIFICATION</scope>
</reference>
<keyword evidence="1" id="KW-0812">Transmembrane</keyword>
<accession>A0A0N5ABY2</accession>
<feature type="transmembrane region" description="Helical" evidence="1">
    <location>
        <begin position="87"/>
        <end position="106"/>
    </location>
</feature>
<feature type="transmembrane region" description="Helical" evidence="1">
    <location>
        <begin position="55"/>
        <end position="75"/>
    </location>
</feature>
<evidence type="ECO:0000313" key="4">
    <source>
        <dbReference type="WBParaSite" id="SMUV_0000165801-mRNA-1"/>
    </source>
</evidence>
<dbReference type="Proteomes" id="UP000046393">
    <property type="component" value="Unplaced"/>
</dbReference>
<evidence type="ECO:0000256" key="2">
    <source>
        <dbReference type="SAM" id="SignalP"/>
    </source>
</evidence>
<evidence type="ECO:0000256" key="1">
    <source>
        <dbReference type="SAM" id="Phobius"/>
    </source>
</evidence>
<sequence length="155" mass="17838">MFKILLIIINGLILTGFGQYSQHHGRKQTLMLTLDKWIYHNNSALPVAFSNMVLGGQYVAFAFSLMLLFITVFLQIVHLRQKKNPRFLCMCFSFGSVPFSLFVFGVELHYSACPWLDEFYRAEFIRRGIDLTGTDTQCGINGWALAGQFFLDQHR</sequence>
<evidence type="ECO:0000313" key="3">
    <source>
        <dbReference type="Proteomes" id="UP000046393"/>
    </source>
</evidence>
<keyword evidence="2" id="KW-0732">Signal</keyword>
<dbReference type="WBParaSite" id="SMUV_0000165801-mRNA-1">
    <property type="protein sequence ID" value="SMUV_0000165801-mRNA-1"/>
    <property type="gene ID" value="SMUV_0000165801"/>
</dbReference>
<keyword evidence="1" id="KW-0472">Membrane</keyword>
<protein>
    <submittedName>
        <fullName evidence="4">DUF4306 domain-containing protein</fullName>
    </submittedName>
</protein>
<feature type="signal peptide" evidence="2">
    <location>
        <begin position="1"/>
        <end position="18"/>
    </location>
</feature>
<keyword evidence="1" id="KW-1133">Transmembrane helix</keyword>
<name>A0A0N5ABY2_9BILA</name>
<keyword evidence="3" id="KW-1185">Reference proteome</keyword>
<dbReference type="AlphaFoldDB" id="A0A0N5ABY2"/>
<feature type="chain" id="PRO_5005892924" evidence="2">
    <location>
        <begin position="19"/>
        <end position="155"/>
    </location>
</feature>